<feature type="domain" description="NADH:flavin oxidoreductase/NADH oxidase N-terminal" evidence="4">
    <location>
        <begin position="2"/>
        <end position="333"/>
    </location>
</feature>
<evidence type="ECO:0000313" key="6">
    <source>
        <dbReference type="Proteomes" id="UP000237104"/>
    </source>
</evidence>
<dbReference type="InterPro" id="IPR001155">
    <property type="entry name" value="OxRdtase_FMN_N"/>
</dbReference>
<reference evidence="5 6" key="1">
    <citation type="submission" date="2018-01" db="EMBL/GenBank/DDBJ databases">
        <title>Cryobacterium sp. nov., from glaciers in China.</title>
        <authorList>
            <person name="Liu Q."/>
            <person name="Xin Y.-H."/>
        </authorList>
    </citation>
    <scope>NUCLEOTIDE SEQUENCE [LARGE SCALE GENOMIC DNA]</scope>
    <source>
        <strain evidence="5 6">TMB1-8</strain>
    </source>
</reference>
<dbReference type="SUPFAM" id="SSF51395">
    <property type="entry name" value="FMN-linked oxidoreductases"/>
    <property type="match status" value="1"/>
</dbReference>
<dbReference type="OrthoDB" id="3169239at2"/>
<dbReference type="EMBL" id="PPXF01000067">
    <property type="protein sequence ID" value="POH59137.1"/>
    <property type="molecule type" value="Genomic_DNA"/>
</dbReference>
<keyword evidence="3" id="KW-0560">Oxidoreductase</keyword>
<dbReference type="PANTHER" id="PTHR22893:SF91">
    <property type="entry name" value="NADPH DEHYDROGENASE 2-RELATED"/>
    <property type="match status" value="1"/>
</dbReference>
<dbReference type="GO" id="GO:0010181">
    <property type="term" value="F:FMN binding"/>
    <property type="evidence" value="ECO:0007669"/>
    <property type="project" value="InterPro"/>
</dbReference>
<evidence type="ECO:0000259" key="4">
    <source>
        <dbReference type="Pfam" id="PF00724"/>
    </source>
</evidence>
<accession>A0A2S3Z5C5</accession>
<gene>
    <name evidence="5" type="ORF">C3B59_18140</name>
</gene>
<dbReference type="Pfam" id="PF00724">
    <property type="entry name" value="Oxidored_FMN"/>
    <property type="match status" value="1"/>
</dbReference>
<comment type="similarity">
    <text evidence="2">Belongs to the NADH:flavin oxidoreductase/NADH oxidase family.</text>
</comment>
<dbReference type="FunFam" id="3.20.20.70:FF:000059">
    <property type="entry name" value="N-ethylmaleimide reductase, FMN-linked"/>
    <property type="match status" value="1"/>
</dbReference>
<comment type="caution">
    <text evidence="5">The sequence shown here is derived from an EMBL/GenBank/DDBJ whole genome shotgun (WGS) entry which is preliminary data.</text>
</comment>
<evidence type="ECO:0000256" key="1">
    <source>
        <dbReference type="ARBA" id="ARBA00001917"/>
    </source>
</evidence>
<dbReference type="RefSeq" id="WP_103432581.1">
    <property type="nucleotide sequence ID" value="NZ_PPXF01000067.1"/>
</dbReference>
<sequence>MSLFTPLNLGALELPNRMVMAPLTRMRSGVDGIPGALNIEHYRQRATLGLIVSEGVYPDKAGQGFPGQPGLVTTEQVAGWAKVADAVHASGGRIVAQVMHAGRVSHPEITGGLQIVAPSAIAIQGESHTYKGKLPYPVPRALTGEELPGIIDGFVQASRNAVAAGLDGVEIHSANGYLLHEFLSPASNQRDDIYGGSAENRARFVIEVVTAVAAAIGADRVGIRISPQHNIQDALETDDADVLATYGALVDGLAPLGLAYLSVLNRDPAGELVRTLRSRFGGPLLVNTGFSAVTTREEAIALLDDGLGDGVVVGRAVIANPDLVRRWLENLPVNEPNPATFYGPDAVGYTDYPAYAS</sequence>
<name>A0A2S3Z5C5_9MICO</name>
<proteinExistence type="inferred from homology"/>
<dbReference type="GO" id="GO:0016628">
    <property type="term" value="F:oxidoreductase activity, acting on the CH-CH group of donors, NAD or NADP as acceptor"/>
    <property type="evidence" value="ECO:0007669"/>
    <property type="project" value="UniProtKB-ARBA"/>
</dbReference>
<evidence type="ECO:0000256" key="2">
    <source>
        <dbReference type="ARBA" id="ARBA00005979"/>
    </source>
</evidence>
<dbReference type="Gene3D" id="3.20.20.70">
    <property type="entry name" value="Aldolase class I"/>
    <property type="match status" value="1"/>
</dbReference>
<dbReference type="GO" id="GO:0005829">
    <property type="term" value="C:cytosol"/>
    <property type="evidence" value="ECO:0007669"/>
    <property type="project" value="TreeGrafter"/>
</dbReference>
<dbReference type="AlphaFoldDB" id="A0A2S3Z5C5"/>
<organism evidence="5 6">
    <name type="scientific">Cryobacterium zongtaii</name>
    <dbReference type="NCBI Taxonomy" id="1259217"/>
    <lineage>
        <taxon>Bacteria</taxon>
        <taxon>Bacillati</taxon>
        <taxon>Actinomycetota</taxon>
        <taxon>Actinomycetes</taxon>
        <taxon>Micrococcales</taxon>
        <taxon>Microbacteriaceae</taxon>
        <taxon>Cryobacterium</taxon>
    </lineage>
</organism>
<dbReference type="Proteomes" id="UP000237104">
    <property type="component" value="Unassembled WGS sequence"/>
</dbReference>
<comment type="cofactor">
    <cofactor evidence="1">
        <name>FMN</name>
        <dbReference type="ChEBI" id="CHEBI:58210"/>
    </cofactor>
</comment>
<evidence type="ECO:0000313" key="5">
    <source>
        <dbReference type="EMBL" id="POH59137.1"/>
    </source>
</evidence>
<dbReference type="InterPro" id="IPR045247">
    <property type="entry name" value="Oye-like"/>
</dbReference>
<dbReference type="PANTHER" id="PTHR22893">
    <property type="entry name" value="NADH OXIDOREDUCTASE-RELATED"/>
    <property type="match status" value="1"/>
</dbReference>
<evidence type="ECO:0000256" key="3">
    <source>
        <dbReference type="ARBA" id="ARBA00023002"/>
    </source>
</evidence>
<dbReference type="CDD" id="cd02933">
    <property type="entry name" value="OYE_like_FMN"/>
    <property type="match status" value="1"/>
</dbReference>
<dbReference type="InterPro" id="IPR013785">
    <property type="entry name" value="Aldolase_TIM"/>
</dbReference>
<protein>
    <submittedName>
        <fullName evidence="5">Alkene reductase</fullName>
    </submittedName>
</protein>